<feature type="domain" description="DUF4132" evidence="1">
    <location>
        <begin position="947"/>
        <end position="1097"/>
    </location>
</feature>
<sequence>MLTLLQAGLTGLDLIETGLAQRAARYAASGDDAAVLAHLATLPGTPGTAGAALGYPGHLAGNAMIGTPVGFHQASQASLGGRHQLYRATTLEPACIAMLVRLGKVLAAADQLQLLVRTAPATPAWLQYLLNDALGGTFDWERRTSGPEDRAAWNVTLVAALLADDGQPQTLLLPIVFERRELHPYHADMVLRQLLAPGALDDYLLAHVAEVAALAPALPVAGRVMLVKRLGSHPPLLAPFAELLLRQALDSSKVVRTAAAQMLDAIDRDRLRPLLATMLRSSRSTEVGHAADLLARLHGDAARAELEAALADTTGKAAAQAIRAALGRLTPAATAQPPELPAPPPLPPAPHEVLADDAAELLQANHAALLAQARLDAAEEIEKNRDREYQSDYSQRALALYSTVTGEHLRQAVQALNGQAPLAALAMPAVDTVLDYRGLLAARADFGLAQLLRRLTATRREGGSIWRHPLFRAWFAQQDQPQVDLRQLVAIIDASGANGLHLPLTCLYWNDDHSPQQMLPAGRVWPVFAERTELIDIGLGLAPPLDPATYFYTPSVVNTLSVLATFPVMPARWLPRLLELALGTGKTDRAAIQQALARVPDIVARVSEALGSNQQEVRIEAARWLGALGDRAALPALQAALNKEIREAASAAMLGALEALGEDIATHLSPDKLLAKARKGLKARLPAGLAWLDLDALPPCAWRDGTPVAAEIIRWWVVFACKLKEPAGNPLLERYLSLLAPEARATLGRWLLHRFIGHDTRVPSLQEAMTWAEANVAQRLRNYQAYYDNWGMDMPTPEQVYEELKREKLAGYFGTAIYEKGLLALTSGVPGREYAGIIQDYMRDHYLRRAIIESLLESASNIDDTAVIQLMLAVARRHRTTSVQEKARTLVQRIADRNGWTRDQLADRTVPTGGLDDSGTLALSFGSRQFTVTLDADLKPVLRNADGKVMAALPVPRQDDDADAAREAKQLLGACKKEVKQVVTLQTGRLYEAMCTGRVWPAADWRTYLQQHALVGRLAQRLVWQQMPSDTVPARTFRPTEDGSLIDVDDNEFALAEGAGIRLAHRVLLDAPDAAAWAAHLKDYKVTPLFAQLAHALPVAAVPEGSVIDDRLGWLADSFKLRSAFTRRGYRSAPPEHGPVFFEYYKEFESAGLYVGIQISGSALSGENDPAALKTLGVRKLGQHRYGGGEIPLRQLPPALLAEVWADYHAVAAACAGFDPDWQKKVRWE</sequence>
<dbReference type="EMBL" id="CP140152">
    <property type="protein sequence ID" value="WQH05482.1"/>
    <property type="molecule type" value="Genomic_DNA"/>
</dbReference>
<dbReference type="GeneID" id="43166660"/>
<dbReference type="InterPro" id="IPR025406">
    <property type="entry name" value="DUF4132"/>
</dbReference>
<dbReference type="InterPro" id="IPR004155">
    <property type="entry name" value="PBS_lyase_HEAT"/>
</dbReference>
<dbReference type="Pfam" id="PF13569">
    <property type="entry name" value="DUF4132"/>
    <property type="match status" value="1"/>
</dbReference>
<dbReference type="Proteomes" id="UP001326110">
    <property type="component" value="Chromosome"/>
</dbReference>
<keyword evidence="3" id="KW-1185">Reference proteome</keyword>
<accession>A0ABZ0Y249</accession>
<dbReference type="InterPro" id="IPR016024">
    <property type="entry name" value="ARM-type_fold"/>
</dbReference>
<proteinExistence type="predicted"/>
<dbReference type="SUPFAM" id="SSF48371">
    <property type="entry name" value="ARM repeat"/>
    <property type="match status" value="2"/>
</dbReference>
<dbReference type="Pfam" id="PF03130">
    <property type="entry name" value="HEAT_PBS"/>
    <property type="match status" value="1"/>
</dbReference>
<name>A0ABZ0Y249_9BURK</name>
<reference evidence="2 3" key="1">
    <citation type="submission" date="2023-11" db="EMBL/GenBank/DDBJ databases">
        <title>MicrobeMod: A computational toolkit for identifying prokaryotic methylation and restriction-modification with nanopore sequencing.</title>
        <authorList>
            <person name="Crits-Christoph A."/>
            <person name="Kang S.C."/>
            <person name="Lee H."/>
            <person name="Ostrov N."/>
        </authorList>
    </citation>
    <scope>NUCLEOTIDE SEQUENCE [LARGE SCALE GENOMIC DNA]</scope>
    <source>
        <strain evidence="2 3">ATCC 25935</strain>
    </source>
</reference>
<evidence type="ECO:0000259" key="1">
    <source>
        <dbReference type="Pfam" id="PF13569"/>
    </source>
</evidence>
<protein>
    <submittedName>
        <fullName evidence="2">DUF4132 domain-containing protein</fullName>
    </submittedName>
</protein>
<dbReference type="InterPro" id="IPR011989">
    <property type="entry name" value="ARM-like"/>
</dbReference>
<dbReference type="Gene3D" id="1.25.10.10">
    <property type="entry name" value="Leucine-rich Repeat Variant"/>
    <property type="match status" value="1"/>
</dbReference>
<evidence type="ECO:0000313" key="2">
    <source>
        <dbReference type="EMBL" id="WQH05482.1"/>
    </source>
</evidence>
<dbReference type="RefSeq" id="WP_084670049.1">
    <property type="nucleotide sequence ID" value="NZ_CP140152.1"/>
</dbReference>
<evidence type="ECO:0000313" key="3">
    <source>
        <dbReference type="Proteomes" id="UP001326110"/>
    </source>
</evidence>
<organism evidence="2 3">
    <name type="scientific">Duganella zoogloeoides</name>
    <dbReference type="NCBI Taxonomy" id="75659"/>
    <lineage>
        <taxon>Bacteria</taxon>
        <taxon>Pseudomonadati</taxon>
        <taxon>Pseudomonadota</taxon>
        <taxon>Betaproteobacteria</taxon>
        <taxon>Burkholderiales</taxon>
        <taxon>Oxalobacteraceae</taxon>
        <taxon>Telluria group</taxon>
        <taxon>Duganella</taxon>
    </lineage>
</organism>
<gene>
    <name evidence="2" type="ORF">SR858_03845</name>
</gene>
<dbReference type="SMART" id="SM00567">
    <property type="entry name" value="EZ_HEAT"/>
    <property type="match status" value="3"/>
</dbReference>